<evidence type="ECO:0000313" key="3">
    <source>
        <dbReference type="EMBL" id="POF62538.1"/>
    </source>
</evidence>
<sequence length="477" mass="50278">MPADKVSPGMVRSPHPTGMNAMKKTLTRRRTLLGAALLPLLAECTGGTQKKKPLLIGRRTDVLSTGAGLTVDTDETAAVTVPAATPVSAWPQPGLTSGHGGVNVAWAGNMQHQWSHRIGAGNSEPEFLSYVALGKSGRGMIQSPPVVQNGRLYVADAQGVIRAFTWPGMHKVWEYNPKPKKMLSNNIGGGLTIDGDTLYVVDGIGQALAVDAHTGKLKWRLQLGTPGRSAPTYANGCLFFGTIDEKLFAVNASNGDILWTYTATSADTIIAGQPAPAVMDGVVLAGFGSGDLVALRAEGGEVVWADTLASSNGQGALIDFSCVHGMPVISNGTAYAISTGSVLVAIDMRSGRRLWERAISGQNTPVVIGDWIFLLSMDEELACLDRESGHVRWITQLRQYENTTKQKGGVVWTGPLLAGGKLVCISSLPQNGVVIIDPAVGHIMSLHTLPDIVTVTPIVVDGLMLLLNNSGGLMAYS</sequence>
<comment type="caution">
    <text evidence="3">The sequence shown here is derived from an EMBL/GenBank/DDBJ whole genome shotgun (WGS) entry which is preliminary data.</text>
</comment>
<gene>
    <name evidence="3" type="ORF">KMAL_18320</name>
</gene>
<dbReference type="Gene3D" id="2.130.10.10">
    <property type="entry name" value="YVTN repeat-like/Quinoprotein amine dehydrogenase"/>
    <property type="match status" value="1"/>
</dbReference>
<feature type="region of interest" description="Disordered" evidence="1">
    <location>
        <begin position="1"/>
        <end position="20"/>
    </location>
</feature>
<protein>
    <submittedName>
        <fullName evidence="3">Outer membrane biogenesis protein BamB</fullName>
    </submittedName>
</protein>
<dbReference type="Proteomes" id="UP000237344">
    <property type="component" value="Unassembled WGS sequence"/>
</dbReference>
<name>A0A2S3W150_9PROT</name>
<evidence type="ECO:0000313" key="4">
    <source>
        <dbReference type="Proteomes" id="UP000237344"/>
    </source>
</evidence>
<reference evidence="3 4" key="1">
    <citation type="submission" date="2018-01" db="EMBL/GenBank/DDBJ databases">
        <title>Draft Genome Sequence of Komagataeibacter maltaceti LMG 1529, a Vinegar Producing Acetic Acid Bacterium Isolated from Malt Vinegar Brewery Acetifiers.</title>
        <authorList>
            <person name="Zhang Q."/>
            <person name="Hollensteiner J."/>
            <person name="Poehlein A."/>
            <person name="Daniel R."/>
        </authorList>
    </citation>
    <scope>NUCLEOTIDE SEQUENCE [LARGE SCALE GENOMIC DNA]</scope>
    <source>
        <strain evidence="3 4">LMG 1529</strain>
    </source>
</reference>
<dbReference type="InterPro" id="IPR011047">
    <property type="entry name" value="Quinoprotein_ADH-like_sf"/>
</dbReference>
<proteinExistence type="predicted"/>
<dbReference type="Pfam" id="PF13360">
    <property type="entry name" value="PQQ_2"/>
    <property type="match status" value="1"/>
</dbReference>
<evidence type="ECO:0000256" key="1">
    <source>
        <dbReference type="SAM" id="MobiDB-lite"/>
    </source>
</evidence>
<dbReference type="PANTHER" id="PTHR34512:SF30">
    <property type="entry name" value="OUTER MEMBRANE PROTEIN ASSEMBLY FACTOR BAMB"/>
    <property type="match status" value="1"/>
</dbReference>
<organism evidence="3 4">
    <name type="scientific">Novacetimonas maltaceti</name>
    <dbReference type="NCBI Taxonomy" id="1203393"/>
    <lineage>
        <taxon>Bacteria</taxon>
        <taxon>Pseudomonadati</taxon>
        <taxon>Pseudomonadota</taxon>
        <taxon>Alphaproteobacteria</taxon>
        <taxon>Acetobacterales</taxon>
        <taxon>Acetobacteraceae</taxon>
        <taxon>Novacetimonas</taxon>
    </lineage>
</organism>
<dbReference type="SUPFAM" id="SSF50998">
    <property type="entry name" value="Quinoprotein alcohol dehydrogenase-like"/>
    <property type="match status" value="1"/>
</dbReference>
<accession>A0A2S3W150</accession>
<dbReference type="AlphaFoldDB" id="A0A2S3W150"/>
<dbReference type="InterPro" id="IPR018391">
    <property type="entry name" value="PQQ_b-propeller_rpt"/>
</dbReference>
<feature type="domain" description="Pyrrolo-quinoline quinone repeat" evidence="2">
    <location>
        <begin position="159"/>
        <end position="395"/>
    </location>
</feature>
<evidence type="ECO:0000259" key="2">
    <source>
        <dbReference type="Pfam" id="PF13360"/>
    </source>
</evidence>
<keyword evidence="4" id="KW-1185">Reference proteome</keyword>
<dbReference type="PANTHER" id="PTHR34512">
    <property type="entry name" value="CELL SURFACE PROTEIN"/>
    <property type="match status" value="1"/>
</dbReference>
<dbReference type="SMART" id="SM00564">
    <property type="entry name" value="PQQ"/>
    <property type="match status" value="6"/>
</dbReference>
<dbReference type="EMBL" id="POTC01000022">
    <property type="protein sequence ID" value="POF62538.1"/>
    <property type="molecule type" value="Genomic_DNA"/>
</dbReference>
<dbReference type="InterPro" id="IPR015943">
    <property type="entry name" value="WD40/YVTN_repeat-like_dom_sf"/>
</dbReference>
<dbReference type="InterPro" id="IPR002372">
    <property type="entry name" value="PQQ_rpt_dom"/>
</dbReference>